<name>A0A6M4IPA1_9BACT</name>
<reference evidence="1 2" key="1">
    <citation type="submission" date="2020-05" db="EMBL/GenBank/DDBJ databases">
        <title>Complete genome sequence of Gemmatimonas greenlandica TET16.</title>
        <authorList>
            <person name="Zeng Y."/>
        </authorList>
    </citation>
    <scope>NUCLEOTIDE SEQUENCE [LARGE SCALE GENOMIC DNA]</scope>
    <source>
        <strain evidence="1 2">TET16</strain>
    </source>
</reference>
<dbReference type="Proteomes" id="UP000500938">
    <property type="component" value="Chromosome"/>
</dbReference>
<dbReference type="KEGG" id="ggr:HKW67_10145"/>
<evidence type="ECO:0000313" key="1">
    <source>
        <dbReference type="EMBL" id="QJR35845.1"/>
    </source>
</evidence>
<organism evidence="1 2">
    <name type="scientific">Gemmatimonas groenlandica</name>
    <dbReference type="NCBI Taxonomy" id="2732249"/>
    <lineage>
        <taxon>Bacteria</taxon>
        <taxon>Pseudomonadati</taxon>
        <taxon>Gemmatimonadota</taxon>
        <taxon>Gemmatimonadia</taxon>
        <taxon>Gemmatimonadales</taxon>
        <taxon>Gemmatimonadaceae</taxon>
        <taxon>Gemmatimonas</taxon>
    </lineage>
</organism>
<accession>A0A6M4IPA1</accession>
<dbReference type="SUPFAM" id="SSF48371">
    <property type="entry name" value="ARM repeat"/>
    <property type="match status" value="1"/>
</dbReference>
<dbReference type="EMBL" id="CP053085">
    <property type="protein sequence ID" value="QJR35845.1"/>
    <property type="molecule type" value="Genomic_DNA"/>
</dbReference>
<sequence>MRFSIALLFFLSVAPAEVSAQARYDAPKARVEVMGLKHWTLPMLRDSIRRYVPGQDLHDAACMATLREKLGFADALVMTYEGFGAPGSEFLLIKLVEPQERDRVRWNAVPIDSFQSLRPDYAPLIVPITDTAGGVWMGRFMNWLQHGDSATRVLVATDFAKRSKAPTAVDDANRLTAFLRTQRGDTARRRAMRAVQHDGFWVNRMSAAVVLSNFGALDSTWHALAHALRDPHEAVRGAASNAMGAMPTHAVDWTPAVDDLRALLAGTNVSAIGEVFRVLVRTQIHPTLASALLHDNASWLLDHLGSEAPSVAKDAHALLVRLNGGRDLGTARSAWETWVSAL</sequence>
<keyword evidence="2" id="KW-1185">Reference proteome</keyword>
<dbReference type="InterPro" id="IPR011989">
    <property type="entry name" value="ARM-like"/>
</dbReference>
<evidence type="ECO:0000313" key="2">
    <source>
        <dbReference type="Proteomes" id="UP000500938"/>
    </source>
</evidence>
<dbReference type="RefSeq" id="WP_171225275.1">
    <property type="nucleotide sequence ID" value="NZ_CP053085.1"/>
</dbReference>
<dbReference type="Gene3D" id="1.25.10.10">
    <property type="entry name" value="Leucine-rich Repeat Variant"/>
    <property type="match status" value="1"/>
</dbReference>
<protein>
    <submittedName>
        <fullName evidence="1">HEAT repeat domain-containing protein</fullName>
    </submittedName>
</protein>
<gene>
    <name evidence="1" type="ORF">HKW67_10145</name>
</gene>
<dbReference type="InterPro" id="IPR016024">
    <property type="entry name" value="ARM-type_fold"/>
</dbReference>
<proteinExistence type="predicted"/>
<dbReference type="AlphaFoldDB" id="A0A6M4IPA1"/>